<name>A0A8H7XZI4_PSICU</name>
<dbReference type="AlphaFoldDB" id="A0A8H7XZI4"/>
<sequence length="293" mass="33125">MPTSNEENGDKNYKAFRSIDGKYYKIQTSDVVAFAPGLARLAEEPIPGTLAESRTTIVEEYGFVLDVVFSFMKRERHPNLEQITNIEMLIDVANAVFKYEVFSGMNTCLARMRALMPHYPLFVFCFAADHKQTKLLDEAATYLCSSEYSFGSLAVRVSKDLLLPLVELQKVWAEKFQPIVEFISKFPLCVEKECHGVERDLEAENPIKICNGCKADLYGWICVLDQMADIGKMKESLRLAGRKDLKLPCFTFISSVPAQLTALIAAKCLDIIDNELPTFDFVRREIAMLVDSD</sequence>
<reference evidence="1" key="1">
    <citation type="submission" date="2021-02" db="EMBL/GenBank/DDBJ databases">
        <title>Psilocybe cubensis genome.</title>
        <authorList>
            <person name="Mckernan K.J."/>
            <person name="Crawford S."/>
            <person name="Trippe A."/>
            <person name="Kane L.T."/>
            <person name="Mclaughlin S."/>
        </authorList>
    </citation>
    <scope>NUCLEOTIDE SEQUENCE [LARGE SCALE GENOMIC DNA]</scope>
    <source>
        <strain evidence="1">MGC-MH-2018</strain>
    </source>
</reference>
<dbReference type="EMBL" id="JAFIQS010000006">
    <property type="protein sequence ID" value="KAG5168478.1"/>
    <property type="molecule type" value="Genomic_DNA"/>
</dbReference>
<proteinExistence type="predicted"/>
<organism evidence="1">
    <name type="scientific">Psilocybe cubensis</name>
    <name type="common">Psychedelic mushroom</name>
    <name type="synonym">Stropharia cubensis</name>
    <dbReference type="NCBI Taxonomy" id="181762"/>
    <lineage>
        <taxon>Eukaryota</taxon>
        <taxon>Fungi</taxon>
        <taxon>Dikarya</taxon>
        <taxon>Basidiomycota</taxon>
        <taxon>Agaricomycotina</taxon>
        <taxon>Agaricomycetes</taxon>
        <taxon>Agaricomycetidae</taxon>
        <taxon>Agaricales</taxon>
        <taxon>Agaricineae</taxon>
        <taxon>Strophariaceae</taxon>
        <taxon>Psilocybe</taxon>
    </lineage>
</organism>
<accession>A0A8H7XZI4</accession>
<gene>
    <name evidence="1" type="ORF">JR316_007078</name>
</gene>
<evidence type="ECO:0008006" key="2">
    <source>
        <dbReference type="Google" id="ProtNLM"/>
    </source>
</evidence>
<evidence type="ECO:0000313" key="1">
    <source>
        <dbReference type="EMBL" id="KAG5168478.1"/>
    </source>
</evidence>
<comment type="caution">
    <text evidence="1">The sequence shown here is derived from an EMBL/GenBank/DDBJ whole genome shotgun (WGS) entry which is preliminary data.</text>
</comment>
<protein>
    <recommendedName>
        <fullName evidence="2">BTB domain-containing protein</fullName>
    </recommendedName>
</protein>